<organism evidence="8 9">
    <name type="scientific">Nannocystis exedens</name>
    <dbReference type="NCBI Taxonomy" id="54"/>
    <lineage>
        <taxon>Bacteria</taxon>
        <taxon>Pseudomonadati</taxon>
        <taxon>Myxococcota</taxon>
        <taxon>Polyangia</taxon>
        <taxon>Nannocystales</taxon>
        <taxon>Nannocystaceae</taxon>
        <taxon>Nannocystis</taxon>
    </lineage>
</organism>
<keyword evidence="2 5" id="KW-0285">Flavoprotein</keyword>
<name>A0A1I1TAF9_9BACT</name>
<keyword evidence="4 5" id="KW-0808">Transferase</keyword>
<protein>
    <recommendedName>
        <fullName evidence="5">Flavin prenyltransferase UbiX</fullName>
        <ecNumber evidence="5">2.5.1.129</ecNumber>
    </recommendedName>
</protein>
<keyword evidence="1 5" id="KW-0637">Prenyltransferase</keyword>
<dbReference type="Proteomes" id="UP000199400">
    <property type="component" value="Unassembled WGS sequence"/>
</dbReference>
<evidence type="ECO:0000313" key="9">
    <source>
        <dbReference type="Proteomes" id="UP000199400"/>
    </source>
</evidence>
<sequence>MKLVVIVTGASGAIYARRLLHVLADLCAGTWPNEPAHKDLQVDWVASATAPQVWLTELGEPMPQEIGAPAVPVPADEPDEEGPVVVPPAVPSAAAARRGSGPLRASPPTEVFGSNVLARGSRAGSPSGTPTLRGRGPESERVVSQIRRWDRQDFSAPFASGSNAPDAVLVMPCSMSALSRVAHGGGDDLPARACEVALKERRRLVLVVRETPLSLVHLRNMVAATEAGAVILPAVPSFYGAVRTLEDAVDTVVARALDHVGLRVALTRRWGAPESP</sequence>
<dbReference type="HAMAP" id="MF_01984">
    <property type="entry name" value="ubiX_pad"/>
    <property type="match status" value="1"/>
</dbReference>
<comment type="similarity">
    <text evidence="5">Belongs to the UbiX/PAD1 family.</text>
</comment>
<dbReference type="InterPro" id="IPR004507">
    <property type="entry name" value="UbiX-like"/>
</dbReference>
<dbReference type="InterPro" id="IPR036551">
    <property type="entry name" value="Flavin_trans-like"/>
</dbReference>
<dbReference type="RefSeq" id="WP_096334295.1">
    <property type="nucleotide sequence ID" value="NZ_FOMX01000002.1"/>
</dbReference>
<proteinExistence type="inferred from homology"/>
<dbReference type="SUPFAM" id="SSF52507">
    <property type="entry name" value="Homo-oligomeric flavin-containing Cys decarboxylases, HFCD"/>
    <property type="match status" value="1"/>
</dbReference>
<comment type="function">
    <text evidence="5">Flavin prenyltransferase that catalyzes the synthesis of the prenylated FMN cofactor (prenyl-FMN) for 4-hydroxy-3-polyprenylbenzoic acid decarboxylase UbiD. The prenyltransferase is metal-independent and links a dimethylallyl moiety from dimethylallyl monophosphate (DMAP) to the flavin N5 and C6 atoms of FMN.</text>
</comment>
<accession>A0A1I1TAF9</accession>
<comment type="caution">
    <text evidence="5">Lacks conserved residue(s) required for the propagation of feature annotation.</text>
</comment>
<dbReference type="STRING" id="54.SAMN02745121_00469"/>
<comment type="catalytic activity">
    <reaction evidence="5">
        <text>dimethylallyl phosphate + FMNH2 = prenylated FMNH2 + phosphate</text>
        <dbReference type="Rhea" id="RHEA:37743"/>
        <dbReference type="ChEBI" id="CHEBI:43474"/>
        <dbReference type="ChEBI" id="CHEBI:57618"/>
        <dbReference type="ChEBI" id="CHEBI:87467"/>
        <dbReference type="ChEBI" id="CHEBI:88052"/>
        <dbReference type="EC" id="2.5.1.129"/>
    </reaction>
</comment>
<dbReference type="NCBIfam" id="TIGR00421">
    <property type="entry name" value="ubiX_pad"/>
    <property type="match status" value="1"/>
</dbReference>
<evidence type="ECO:0000256" key="2">
    <source>
        <dbReference type="ARBA" id="ARBA00022630"/>
    </source>
</evidence>
<reference evidence="9" key="1">
    <citation type="submission" date="2016-10" db="EMBL/GenBank/DDBJ databases">
        <authorList>
            <person name="Varghese N."/>
            <person name="Submissions S."/>
        </authorList>
    </citation>
    <scope>NUCLEOTIDE SEQUENCE [LARGE SCALE GENOMIC DNA]</scope>
    <source>
        <strain evidence="9">ATCC 25963</strain>
    </source>
</reference>
<evidence type="ECO:0000259" key="7">
    <source>
        <dbReference type="Pfam" id="PF02441"/>
    </source>
</evidence>
<keyword evidence="3 5" id="KW-0288">FMN</keyword>
<feature type="binding site" evidence="5">
    <location>
        <position position="255"/>
    </location>
    <ligand>
        <name>dimethylallyl phosphate</name>
        <dbReference type="ChEBI" id="CHEBI:88052"/>
    </ligand>
</feature>
<feature type="region of interest" description="Disordered" evidence="6">
    <location>
        <begin position="116"/>
        <end position="140"/>
    </location>
</feature>
<feature type="binding site" evidence="5">
    <location>
        <position position="239"/>
    </location>
    <ligand>
        <name>dimethylallyl phosphate</name>
        <dbReference type="ChEBI" id="CHEBI:88052"/>
    </ligand>
</feature>
<evidence type="ECO:0000256" key="4">
    <source>
        <dbReference type="ARBA" id="ARBA00022679"/>
    </source>
</evidence>
<dbReference type="AlphaFoldDB" id="A0A1I1TAF9"/>
<evidence type="ECO:0000256" key="5">
    <source>
        <dbReference type="HAMAP-Rule" id="MF_01984"/>
    </source>
</evidence>
<evidence type="ECO:0000313" key="8">
    <source>
        <dbReference type="EMBL" id="SFD53283.1"/>
    </source>
</evidence>
<dbReference type="GO" id="GO:0106141">
    <property type="term" value="F:flavin prenyltransferase activity"/>
    <property type="evidence" value="ECO:0007669"/>
    <property type="project" value="UniProtKB-EC"/>
</dbReference>
<feature type="binding site" evidence="5">
    <location>
        <begin position="9"/>
        <end position="11"/>
    </location>
    <ligand>
        <name>FMN</name>
        <dbReference type="ChEBI" id="CHEBI:58210"/>
    </ligand>
</feature>
<dbReference type="OrthoDB" id="9781577at2"/>
<feature type="binding site" evidence="5">
    <location>
        <position position="47"/>
    </location>
    <ligand>
        <name>FMN</name>
        <dbReference type="ChEBI" id="CHEBI:58210"/>
    </ligand>
</feature>
<gene>
    <name evidence="5" type="primary">ubiX</name>
    <name evidence="8" type="ORF">SAMN02745121_00469</name>
</gene>
<evidence type="ECO:0000256" key="1">
    <source>
        <dbReference type="ARBA" id="ARBA00022602"/>
    </source>
</evidence>
<dbReference type="Gene3D" id="3.40.50.1950">
    <property type="entry name" value="Flavin prenyltransferase-like"/>
    <property type="match status" value="1"/>
</dbReference>
<dbReference type="EC" id="2.5.1.129" evidence="5"/>
<feature type="binding site" evidence="5">
    <location>
        <position position="209"/>
    </location>
    <ligand>
        <name>FMN</name>
        <dbReference type="ChEBI" id="CHEBI:58210"/>
    </ligand>
</feature>
<evidence type="ECO:0000256" key="3">
    <source>
        <dbReference type="ARBA" id="ARBA00022643"/>
    </source>
</evidence>
<dbReference type="Pfam" id="PF02441">
    <property type="entry name" value="Flavoprotein"/>
    <property type="match status" value="1"/>
</dbReference>
<feature type="domain" description="Flavoprotein" evidence="7">
    <location>
        <begin position="1"/>
        <end position="259"/>
    </location>
</feature>
<dbReference type="InterPro" id="IPR003382">
    <property type="entry name" value="Flavoprotein"/>
</dbReference>
<dbReference type="EMBL" id="FOMX01000002">
    <property type="protein sequence ID" value="SFD53283.1"/>
    <property type="molecule type" value="Genomic_DNA"/>
</dbReference>
<evidence type="ECO:0000256" key="6">
    <source>
        <dbReference type="SAM" id="MobiDB-lite"/>
    </source>
</evidence>
<keyword evidence="9" id="KW-1185">Reference proteome</keyword>